<dbReference type="EMBL" id="FRAJ01000007">
    <property type="protein sequence ID" value="SHJ99820.1"/>
    <property type="molecule type" value="Genomic_DNA"/>
</dbReference>
<reference evidence="2 3" key="1">
    <citation type="submission" date="2016-11" db="EMBL/GenBank/DDBJ databases">
        <authorList>
            <person name="Jaros S."/>
            <person name="Januszkiewicz K."/>
            <person name="Wedrychowicz H."/>
        </authorList>
    </citation>
    <scope>NUCLEOTIDE SEQUENCE [LARGE SCALE GENOMIC DNA]</scope>
    <source>
        <strain evidence="2 3">DSM 14501</strain>
    </source>
</reference>
<keyword evidence="3" id="KW-1185">Reference proteome</keyword>
<feature type="transmembrane region" description="Helical" evidence="1">
    <location>
        <begin position="107"/>
        <end position="126"/>
    </location>
</feature>
<gene>
    <name evidence="2" type="ORF">SAMN02745883_00988</name>
</gene>
<evidence type="ECO:0000313" key="2">
    <source>
        <dbReference type="EMBL" id="SHJ99820.1"/>
    </source>
</evidence>
<dbReference type="Proteomes" id="UP000184082">
    <property type="component" value="Unassembled WGS sequence"/>
</dbReference>
<feature type="transmembrane region" description="Helical" evidence="1">
    <location>
        <begin position="132"/>
        <end position="154"/>
    </location>
</feature>
<organism evidence="2 3">
    <name type="scientific">Caminicella sporogenes DSM 14501</name>
    <dbReference type="NCBI Taxonomy" id="1121266"/>
    <lineage>
        <taxon>Bacteria</taxon>
        <taxon>Bacillati</taxon>
        <taxon>Bacillota</taxon>
        <taxon>Clostridia</taxon>
        <taxon>Peptostreptococcales</taxon>
        <taxon>Caminicellaceae</taxon>
        <taxon>Caminicella</taxon>
    </lineage>
</organism>
<sequence>MSLFLNNPSKYLYLLIFLYFFFIPRFYSMSNIEKNKFFNILSKSHLISIFFLLIIGSMKINDNSSLINLSYVYCTITVNTIAAIIIFYLKLDIVINNALKRFIGQEFVHKTMVIFYAMILFIYLFFPRFNFILKHIATILTILLSLNFLSIKYLNEE</sequence>
<protein>
    <submittedName>
        <fullName evidence="2">Uncharacterized protein</fullName>
    </submittedName>
</protein>
<accession>A0A1M6NVZ2</accession>
<keyword evidence="1" id="KW-0472">Membrane</keyword>
<feature type="transmembrane region" description="Helical" evidence="1">
    <location>
        <begin position="12"/>
        <end position="28"/>
    </location>
</feature>
<dbReference type="AlphaFoldDB" id="A0A1M6NVZ2"/>
<proteinExistence type="predicted"/>
<name>A0A1M6NVZ2_9FIRM</name>
<keyword evidence="1" id="KW-1133">Transmembrane helix</keyword>
<feature type="transmembrane region" description="Helical" evidence="1">
    <location>
        <begin position="70"/>
        <end position="95"/>
    </location>
</feature>
<evidence type="ECO:0000256" key="1">
    <source>
        <dbReference type="SAM" id="Phobius"/>
    </source>
</evidence>
<feature type="transmembrane region" description="Helical" evidence="1">
    <location>
        <begin position="40"/>
        <end position="58"/>
    </location>
</feature>
<keyword evidence="1" id="KW-0812">Transmembrane</keyword>
<evidence type="ECO:0000313" key="3">
    <source>
        <dbReference type="Proteomes" id="UP000184082"/>
    </source>
</evidence>